<evidence type="ECO:0000313" key="1">
    <source>
        <dbReference type="EMBL" id="KAK2138991.1"/>
    </source>
</evidence>
<reference evidence="1" key="1">
    <citation type="journal article" date="2023" name="Mol. Biol. Evol.">
        <title>Third-Generation Sequencing Reveals the Adaptive Role of the Epigenome in Three Deep-Sea Polychaetes.</title>
        <authorList>
            <person name="Perez M."/>
            <person name="Aroh O."/>
            <person name="Sun Y."/>
            <person name="Lan Y."/>
            <person name="Juniper S.K."/>
            <person name="Young C.R."/>
            <person name="Angers B."/>
            <person name="Qian P.Y."/>
        </authorList>
    </citation>
    <scope>NUCLEOTIDE SEQUENCE</scope>
    <source>
        <strain evidence="1">P08H-3</strain>
    </source>
</reference>
<dbReference type="Proteomes" id="UP001208570">
    <property type="component" value="Unassembled WGS sequence"/>
</dbReference>
<comment type="caution">
    <text evidence="1">The sequence shown here is derived from an EMBL/GenBank/DDBJ whole genome shotgun (WGS) entry which is preliminary data.</text>
</comment>
<organism evidence="1 2">
    <name type="scientific">Paralvinella palmiformis</name>
    <dbReference type="NCBI Taxonomy" id="53620"/>
    <lineage>
        <taxon>Eukaryota</taxon>
        <taxon>Metazoa</taxon>
        <taxon>Spiralia</taxon>
        <taxon>Lophotrochozoa</taxon>
        <taxon>Annelida</taxon>
        <taxon>Polychaeta</taxon>
        <taxon>Sedentaria</taxon>
        <taxon>Canalipalpata</taxon>
        <taxon>Terebellida</taxon>
        <taxon>Terebelliformia</taxon>
        <taxon>Alvinellidae</taxon>
        <taxon>Paralvinella</taxon>
    </lineage>
</organism>
<name>A0AAD9IQC2_9ANNE</name>
<keyword evidence="2" id="KW-1185">Reference proteome</keyword>
<proteinExistence type="predicted"/>
<dbReference type="EMBL" id="JAODUP010002145">
    <property type="protein sequence ID" value="KAK2138991.1"/>
    <property type="molecule type" value="Genomic_DNA"/>
</dbReference>
<evidence type="ECO:0000313" key="2">
    <source>
        <dbReference type="Proteomes" id="UP001208570"/>
    </source>
</evidence>
<accession>A0AAD9IQC2</accession>
<gene>
    <name evidence="1" type="ORF">LSH36_2154g00001</name>
</gene>
<dbReference type="AlphaFoldDB" id="A0AAD9IQC2"/>
<sequence>MKVVSGQESKEKMPDIVIYIQTMRNINELEIDPYNALINSQQPLLSVDHSQPQAGDGMALLKVHSDFKNQVISSEKRRLLHTTIHDQRWRESQIISLLKL</sequence>
<protein>
    <submittedName>
        <fullName evidence="1">Uncharacterized protein</fullName>
    </submittedName>
</protein>